<feature type="compositionally biased region" description="Low complexity" evidence="1">
    <location>
        <begin position="197"/>
        <end position="209"/>
    </location>
</feature>
<feature type="compositionally biased region" description="Pro residues" evidence="1">
    <location>
        <begin position="469"/>
        <end position="479"/>
    </location>
</feature>
<sequence length="930" mass="94797">MSTRSNTPDPAADHPEAEGTLARLRAAVAAIDRKYADDPEGSAARYDASAAVAPEPSETADPASTGWSNPAATIADPRVPTFGGGTATPSDASGWANPVTSLDAPTPRFASEEAPTPGTGSGWADPASQIADRSREAAALHEARLAEAAAQARGLEAGAAERAGQGGAAEDARRFAAAEARRAEAAAEARRREAAAENRSAPSAGRAPAPHSPTPVGAPLGDEDDWSDPATQIADRSRENAAAAEDTRRAEAAAETRRRDAGVAAENRGAPSAPHSPTPVGAPLGDEEDWSDPATQIADRSREDAAEAADARHHRADAPSPGVPRRSADPGDRPPAAPSPEAVEAVSAVLARGGAPGRFAGSLARALGTDAADVLGQDPWALLSVPELTPAQADLFARGLLGQEPDPDDSRRTGALVGWRLRHAAARDGHTALDRHVLRTVLGEFGVRDADAALRAAYESGRVMAFAEPLPPAPEPEPGLAPDDEDEDEDEEAFDVEEDEAAEDPFAAAPERAVLVALEPLALAEESIAEAVLRLNSTVAPADFATSGLPADAGVVLYATGPGEDPPGVPLALVRQAAEAGARVVVAAPTPDGRGRLAAAGPPDAVTVAGLLRGAEGPGRDADGCLAADVLLVTEAHLLDVRTAAALLDALPDGARVVLAGDPDELGSAGPGRVFADLRDSGAVPTVASDASRPGLLGALAQSVRGGVLPPVDSPDREVVLVGARAAAEAVHRCVQLVADSIPRALGFGPDDVLVVAPSAAGPTGTLALNTALKERLNPGPGRFGGFDVGDRVVHAVPTAADPDGRAAVAREGRIVDAGPDGLVLAYREAPGTRVPLPRERTGELRHGWAVTVRQALGVRRTAVVAVLPGEAAGPLPRALVYTAFTRATEHLSVVYAADGSLQQAVARPAGPPPRTTRLADAVRAAVRDY</sequence>
<organism evidence="3 4">
    <name type="scientific">Yinghuangia aomiensis</name>
    <dbReference type="NCBI Taxonomy" id="676205"/>
    <lineage>
        <taxon>Bacteria</taxon>
        <taxon>Bacillati</taxon>
        <taxon>Actinomycetota</taxon>
        <taxon>Actinomycetes</taxon>
        <taxon>Kitasatosporales</taxon>
        <taxon>Streptomycetaceae</taxon>
        <taxon>Yinghuangia</taxon>
    </lineage>
</organism>
<gene>
    <name evidence="3" type="ORF">GCM10023205_20000</name>
</gene>
<evidence type="ECO:0000313" key="4">
    <source>
        <dbReference type="Proteomes" id="UP001500466"/>
    </source>
</evidence>
<comment type="caution">
    <text evidence="3">The sequence shown here is derived from an EMBL/GenBank/DDBJ whole genome shotgun (WGS) entry which is preliminary data.</text>
</comment>
<dbReference type="Gene3D" id="2.30.30.940">
    <property type="match status" value="1"/>
</dbReference>
<dbReference type="InterPro" id="IPR029493">
    <property type="entry name" value="RecD2-like_HHH"/>
</dbReference>
<accession>A0ABP9H5U0</accession>
<evidence type="ECO:0000256" key="1">
    <source>
        <dbReference type="SAM" id="MobiDB-lite"/>
    </source>
</evidence>
<reference evidence="4" key="1">
    <citation type="journal article" date="2019" name="Int. J. Syst. Evol. Microbiol.">
        <title>The Global Catalogue of Microorganisms (GCM) 10K type strain sequencing project: providing services to taxonomists for standard genome sequencing and annotation.</title>
        <authorList>
            <consortium name="The Broad Institute Genomics Platform"/>
            <consortium name="The Broad Institute Genome Sequencing Center for Infectious Disease"/>
            <person name="Wu L."/>
            <person name="Ma J."/>
        </authorList>
    </citation>
    <scope>NUCLEOTIDE SEQUENCE [LARGE SCALE GENOMIC DNA]</scope>
    <source>
        <strain evidence="4">JCM 17986</strain>
    </source>
</reference>
<feature type="compositionally biased region" description="Basic and acidic residues" evidence="1">
    <location>
        <begin position="170"/>
        <end position="196"/>
    </location>
</feature>
<dbReference type="SUPFAM" id="SSF52540">
    <property type="entry name" value="P-loop containing nucleoside triphosphate hydrolases"/>
    <property type="match status" value="1"/>
</dbReference>
<name>A0ABP9H5U0_9ACTN</name>
<evidence type="ECO:0000259" key="2">
    <source>
        <dbReference type="Pfam" id="PF14490"/>
    </source>
</evidence>
<feature type="compositionally biased region" description="Low complexity" evidence="1">
    <location>
        <begin position="43"/>
        <end position="53"/>
    </location>
</feature>
<evidence type="ECO:0000313" key="3">
    <source>
        <dbReference type="EMBL" id="GAA4957597.1"/>
    </source>
</evidence>
<feature type="compositionally biased region" description="Low complexity" evidence="1">
    <location>
        <begin position="146"/>
        <end position="163"/>
    </location>
</feature>
<dbReference type="Pfam" id="PF13604">
    <property type="entry name" value="AAA_30"/>
    <property type="match status" value="1"/>
</dbReference>
<feature type="region of interest" description="Disordered" evidence="1">
    <location>
        <begin position="36"/>
        <end position="344"/>
    </location>
</feature>
<protein>
    <recommendedName>
        <fullName evidence="2">ATP-dependent RecD2 DNA helicase-like helix-hairpin-helix domain-containing protein</fullName>
    </recommendedName>
</protein>
<dbReference type="Gene3D" id="3.40.50.300">
    <property type="entry name" value="P-loop containing nucleotide triphosphate hydrolases"/>
    <property type="match status" value="2"/>
</dbReference>
<feature type="compositionally biased region" description="Acidic residues" evidence="1">
    <location>
        <begin position="482"/>
        <end position="501"/>
    </location>
</feature>
<dbReference type="RefSeq" id="WP_345674996.1">
    <property type="nucleotide sequence ID" value="NZ_BAABHS010000006.1"/>
</dbReference>
<feature type="compositionally biased region" description="Basic and acidic residues" evidence="1">
    <location>
        <begin position="299"/>
        <end position="311"/>
    </location>
</feature>
<feature type="domain" description="ATP-dependent RecD2 DNA helicase-like helix-hairpin-helix" evidence="2">
    <location>
        <begin position="342"/>
        <end position="431"/>
    </location>
</feature>
<dbReference type="Pfam" id="PF14490">
    <property type="entry name" value="HHH_RecD2"/>
    <property type="match status" value="1"/>
</dbReference>
<feature type="region of interest" description="Disordered" evidence="1">
    <location>
        <begin position="467"/>
        <end position="501"/>
    </location>
</feature>
<dbReference type="Proteomes" id="UP001500466">
    <property type="component" value="Unassembled WGS sequence"/>
</dbReference>
<keyword evidence="4" id="KW-1185">Reference proteome</keyword>
<proteinExistence type="predicted"/>
<feature type="compositionally biased region" description="Basic and acidic residues" evidence="1">
    <location>
        <begin position="235"/>
        <end position="261"/>
    </location>
</feature>
<dbReference type="InterPro" id="IPR027417">
    <property type="entry name" value="P-loop_NTPase"/>
</dbReference>
<feature type="compositionally biased region" description="Basic and acidic residues" evidence="1">
    <location>
        <begin position="132"/>
        <end position="145"/>
    </location>
</feature>
<dbReference type="EMBL" id="BAABHS010000006">
    <property type="protein sequence ID" value="GAA4957597.1"/>
    <property type="molecule type" value="Genomic_DNA"/>
</dbReference>